<comment type="caution">
    <text evidence="1">The sequence shown here is derived from an EMBL/GenBank/DDBJ whole genome shotgun (WGS) entry which is preliminary data.</text>
</comment>
<name>A0A8J2IRB6_FUSEQ</name>
<evidence type="ECO:0000313" key="2">
    <source>
        <dbReference type="Proteomes" id="UP000693738"/>
    </source>
</evidence>
<dbReference type="AlphaFoldDB" id="A0A8J2IRB6"/>
<accession>A0A8J2IRB6</accession>
<dbReference type="EMBL" id="CAJSTJ010000022">
    <property type="protein sequence ID" value="CAG7554594.1"/>
    <property type="molecule type" value="Genomic_DNA"/>
</dbReference>
<sequence length="142" mass="16834">MWSSGIDNWAEVYDGRLGTWLLAMKDAETEGSSPFKFSTYMRESWVSGRFWLNYAARKSWAFDTIFWKFLDDRFFGPRQADVSDGRYWATRVDLLEENEKRNMEILVRRKMDEMKERVLVDWDASEAKSLLDEMLGNFILAS</sequence>
<organism evidence="1 2">
    <name type="scientific">Fusarium equiseti</name>
    <name type="common">Fusarium scirpi</name>
    <dbReference type="NCBI Taxonomy" id="61235"/>
    <lineage>
        <taxon>Eukaryota</taxon>
        <taxon>Fungi</taxon>
        <taxon>Dikarya</taxon>
        <taxon>Ascomycota</taxon>
        <taxon>Pezizomycotina</taxon>
        <taxon>Sordariomycetes</taxon>
        <taxon>Hypocreomycetidae</taxon>
        <taxon>Hypocreales</taxon>
        <taxon>Nectriaceae</taxon>
        <taxon>Fusarium</taxon>
        <taxon>Fusarium incarnatum-equiseti species complex</taxon>
    </lineage>
</organism>
<dbReference type="Proteomes" id="UP000693738">
    <property type="component" value="Unassembled WGS sequence"/>
</dbReference>
<gene>
    <name evidence="1" type="ORF">FEQUK3_LOCUS328</name>
</gene>
<protein>
    <submittedName>
        <fullName evidence="1">Uncharacterized protein</fullName>
    </submittedName>
</protein>
<reference evidence="1" key="1">
    <citation type="submission" date="2021-05" db="EMBL/GenBank/DDBJ databases">
        <authorList>
            <person name="Khan N."/>
        </authorList>
    </citation>
    <scope>NUCLEOTIDE SEQUENCE</scope>
</reference>
<proteinExistence type="predicted"/>
<evidence type="ECO:0000313" key="1">
    <source>
        <dbReference type="EMBL" id="CAG7554594.1"/>
    </source>
</evidence>